<keyword evidence="1" id="KW-0812">Transmembrane</keyword>
<organism evidence="2 3">
    <name type="scientific">Trichonephila clavipes</name>
    <name type="common">Golden silk orbweaver</name>
    <name type="synonym">Nephila clavipes</name>
    <dbReference type="NCBI Taxonomy" id="2585209"/>
    <lineage>
        <taxon>Eukaryota</taxon>
        <taxon>Metazoa</taxon>
        <taxon>Ecdysozoa</taxon>
        <taxon>Arthropoda</taxon>
        <taxon>Chelicerata</taxon>
        <taxon>Arachnida</taxon>
        <taxon>Araneae</taxon>
        <taxon>Araneomorphae</taxon>
        <taxon>Entelegynae</taxon>
        <taxon>Araneoidea</taxon>
        <taxon>Nephilidae</taxon>
        <taxon>Trichonephila</taxon>
    </lineage>
</organism>
<proteinExistence type="predicted"/>
<keyword evidence="1" id="KW-1133">Transmembrane helix</keyword>
<gene>
    <name evidence="2" type="ORF">TNCV_3875811</name>
</gene>
<dbReference type="Proteomes" id="UP000887159">
    <property type="component" value="Unassembled WGS sequence"/>
</dbReference>
<evidence type="ECO:0000313" key="3">
    <source>
        <dbReference type="Proteomes" id="UP000887159"/>
    </source>
</evidence>
<evidence type="ECO:0000256" key="1">
    <source>
        <dbReference type="SAM" id="Phobius"/>
    </source>
</evidence>
<evidence type="ECO:0000313" key="2">
    <source>
        <dbReference type="EMBL" id="GFY18893.1"/>
    </source>
</evidence>
<keyword evidence="1" id="KW-0472">Membrane</keyword>
<name>A0A8X6VR47_TRICX</name>
<reference evidence="2" key="1">
    <citation type="submission" date="2020-08" db="EMBL/GenBank/DDBJ databases">
        <title>Multicomponent nature underlies the extraordinary mechanical properties of spider dragline silk.</title>
        <authorList>
            <person name="Kono N."/>
            <person name="Nakamura H."/>
            <person name="Mori M."/>
            <person name="Yoshida Y."/>
            <person name="Ohtoshi R."/>
            <person name="Malay A.D."/>
            <person name="Moran D.A.P."/>
            <person name="Tomita M."/>
            <person name="Numata K."/>
            <person name="Arakawa K."/>
        </authorList>
    </citation>
    <scope>NUCLEOTIDE SEQUENCE</scope>
</reference>
<protein>
    <submittedName>
        <fullName evidence="2">Uncharacterized protein</fullName>
    </submittedName>
</protein>
<comment type="caution">
    <text evidence="2">The sequence shown here is derived from an EMBL/GenBank/DDBJ whole genome shotgun (WGS) entry which is preliminary data.</text>
</comment>
<dbReference type="EMBL" id="BMAU01021350">
    <property type="protein sequence ID" value="GFY18893.1"/>
    <property type="molecule type" value="Genomic_DNA"/>
</dbReference>
<accession>A0A8X6VR47</accession>
<sequence length="122" mass="13939">MPVESIGYTRNIRKTTYAKAREKNRFGHISSSIGQYLKKQVFKVTTMHIVQAPGTVLGALFYFLRTKNLAMERLVIIFGTLCVISMTSSDSSVMFKIEFVASYCILATVEWQCQLFDCFRLC</sequence>
<dbReference type="AlphaFoldDB" id="A0A8X6VR47"/>
<keyword evidence="3" id="KW-1185">Reference proteome</keyword>
<feature type="transmembrane region" description="Helical" evidence="1">
    <location>
        <begin position="41"/>
        <end position="64"/>
    </location>
</feature>